<organism evidence="6 7">
    <name type="scientific">Candidatus Nitrohelix vancouverensis</name>
    <dbReference type="NCBI Taxonomy" id="2705534"/>
    <lineage>
        <taxon>Bacteria</taxon>
        <taxon>Pseudomonadati</taxon>
        <taxon>Nitrospinota/Tectimicrobiota group</taxon>
        <taxon>Nitrospinota</taxon>
        <taxon>Nitrospinia</taxon>
        <taxon>Nitrospinales</taxon>
        <taxon>Nitrospinaceae</taxon>
        <taxon>Candidatus Nitrohelix</taxon>
    </lineage>
</organism>
<keyword evidence="2" id="KW-0902">Two-component regulatory system</keyword>
<dbReference type="Proteomes" id="UP000594464">
    <property type="component" value="Chromosome"/>
</dbReference>
<evidence type="ECO:0000313" key="7">
    <source>
        <dbReference type="Proteomes" id="UP000594464"/>
    </source>
</evidence>
<sequence length="576" mass="62887">MASKILVADDSSTIRKIVAMAFENEDESVEGVSSGNEALEKISTFAPDIVLADIEMPELNGFALSHKIKSDPDLKHIKVLLLASDFEDFNQDKFEECLADDHISKPFKSDDVINKIRELLAGESSADADETKAIELSEAAIINPPPEDDVIALSAEDAIEETEEAFELSADSIINDEAEDDGEGAITLNADDEINPDETAETLVDEAETPEEPATTAAIPDEPETPPAPVSSEPAEEAVEPPEPAMDESAEASEETPLDAPSPRKEISFDQMLDEMFELDAPSESPASQAVEAESAPPEIIEAPEPDPPVNEPEPEPVAETPTIETPEPEAPEPVAEAPSMEVNPEDENAATQKSQKVIAEMLKESETLKNMDRHEKATEKSSSAITGSRMFPLPDFGEDLSERNAYNGMDNDSELDQAFAEMKRLPKPVKTVEPEKKTKAMNDSNDFDDIIAEPEDLLETMAPSAFSSSKGGPDLIQESLDNLSRQPNPTASYSLDAPRPRNPFRVDEDPFVKIVGERIKGVLENSLDSSIEKEIDGLSETIVESVREIVREITPHIAKAVIREEIERIKQMDDF</sequence>
<dbReference type="InterPro" id="IPR001789">
    <property type="entry name" value="Sig_transdc_resp-reg_receiver"/>
</dbReference>
<feature type="compositionally biased region" description="Acidic residues" evidence="4">
    <location>
        <begin position="174"/>
        <end position="183"/>
    </location>
</feature>
<evidence type="ECO:0000256" key="4">
    <source>
        <dbReference type="SAM" id="MobiDB-lite"/>
    </source>
</evidence>
<protein>
    <submittedName>
        <fullName evidence="6">Response regulator</fullName>
    </submittedName>
</protein>
<feature type="region of interest" description="Disordered" evidence="4">
    <location>
        <begin position="425"/>
        <end position="449"/>
    </location>
</feature>
<dbReference type="SUPFAM" id="SSF52172">
    <property type="entry name" value="CheY-like"/>
    <property type="match status" value="1"/>
</dbReference>
<gene>
    <name evidence="6" type="ORF">G3M78_00150</name>
</gene>
<feature type="domain" description="Response regulatory" evidence="5">
    <location>
        <begin position="4"/>
        <end position="120"/>
    </location>
</feature>
<dbReference type="AlphaFoldDB" id="A0A7T0BZS3"/>
<feature type="modified residue" description="4-aspartylphosphate" evidence="3">
    <location>
        <position position="53"/>
    </location>
</feature>
<dbReference type="PANTHER" id="PTHR44591">
    <property type="entry name" value="STRESS RESPONSE REGULATOR PROTEIN 1"/>
    <property type="match status" value="1"/>
</dbReference>
<evidence type="ECO:0000256" key="3">
    <source>
        <dbReference type="PROSITE-ProRule" id="PRU00169"/>
    </source>
</evidence>
<evidence type="ECO:0000256" key="2">
    <source>
        <dbReference type="ARBA" id="ARBA00023012"/>
    </source>
</evidence>
<feature type="compositionally biased region" description="Acidic residues" evidence="4">
    <location>
        <begin position="190"/>
        <end position="211"/>
    </location>
</feature>
<dbReference type="GO" id="GO:0000160">
    <property type="term" value="P:phosphorelay signal transduction system"/>
    <property type="evidence" value="ECO:0007669"/>
    <property type="project" value="UniProtKB-KW"/>
</dbReference>
<feature type="compositionally biased region" description="Basic and acidic residues" evidence="4">
    <location>
        <begin position="431"/>
        <end position="441"/>
    </location>
</feature>
<feature type="compositionally biased region" description="Acidic residues" evidence="4">
    <location>
        <begin position="234"/>
        <end position="257"/>
    </location>
</feature>
<evidence type="ECO:0000256" key="1">
    <source>
        <dbReference type="ARBA" id="ARBA00022553"/>
    </source>
</evidence>
<feature type="compositionally biased region" description="Low complexity" evidence="4">
    <location>
        <begin position="290"/>
        <end position="303"/>
    </location>
</feature>
<dbReference type="InterPro" id="IPR050595">
    <property type="entry name" value="Bact_response_regulator"/>
</dbReference>
<accession>A0A7T0BZS3</accession>
<reference evidence="7" key="1">
    <citation type="submission" date="2020-02" db="EMBL/GenBank/DDBJ databases">
        <title>Genomic and physiological characterization of two novel Nitrospinaceae genera.</title>
        <authorList>
            <person name="Mueller A.J."/>
            <person name="Jung M.-Y."/>
            <person name="Strachan C.R."/>
            <person name="Herbold C.W."/>
            <person name="Kirkegaard R.H."/>
            <person name="Daims H."/>
        </authorList>
    </citation>
    <scope>NUCLEOTIDE SEQUENCE [LARGE SCALE GENOMIC DNA]</scope>
</reference>
<proteinExistence type="predicted"/>
<dbReference type="SMART" id="SM00448">
    <property type="entry name" value="REC"/>
    <property type="match status" value="1"/>
</dbReference>
<dbReference type="Gene3D" id="3.40.50.2300">
    <property type="match status" value="1"/>
</dbReference>
<feature type="region of interest" description="Disordered" evidence="4">
    <location>
        <begin position="174"/>
        <end position="412"/>
    </location>
</feature>
<evidence type="ECO:0000313" key="6">
    <source>
        <dbReference type="EMBL" id="QPJ63902.1"/>
    </source>
</evidence>
<dbReference type="KEGG" id="nva:G3M78_00150"/>
<name>A0A7T0BZS3_9BACT</name>
<feature type="region of interest" description="Disordered" evidence="4">
    <location>
        <begin position="464"/>
        <end position="507"/>
    </location>
</feature>
<keyword evidence="1 3" id="KW-0597">Phosphoprotein</keyword>
<evidence type="ECO:0000259" key="5">
    <source>
        <dbReference type="PROSITE" id="PS50110"/>
    </source>
</evidence>
<dbReference type="EMBL" id="CP048620">
    <property type="protein sequence ID" value="QPJ63902.1"/>
    <property type="molecule type" value="Genomic_DNA"/>
</dbReference>
<dbReference type="InterPro" id="IPR011006">
    <property type="entry name" value="CheY-like_superfamily"/>
</dbReference>
<dbReference type="Pfam" id="PF00072">
    <property type="entry name" value="Response_reg"/>
    <property type="match status" value="1"/>
</dbReference>
<dbReference type="PANTHER" id="PTHR44591:SF14">
    <property type="entry name" value="PROTEIN PILG"/>
    <property type="match status" value="1"/>
</dbReference>
<dbReference type="PROSITE" id="PS50110">
    <property type="entry name" value="RESPONSE_REGULATORY"/>
    <property type="match status" value="1"/>
</dbReference>
<feature type="compositionally biased region" description="Polar residues" evidence="4">
    <location>
        <begin position="480"/>
        <end position="494"/>
    </location>
</feature>
<feature type="compositionally biased region" description="Basic and acidic residues" evidence="4">
    <location>
        <begin position="362"/>
        <end position="380"/>
    </location>
</feature>